<name>A0A6B9J5U9_9CAUD</name>
<proteinExistence type="predicted"/>
<reference evidence="1 2" key="1">
    <citation type="submission" date="2019-11" db="EMBL/GenBank/DDBJ databases">
        <title>Characterization of a new Erwinia amylovora bacteriophage.</title>
        <authorList>
            <person name="Valentovich L.N."/>
            <person name="Akhremchuk A.E."/>
            <person name="Besarab N.V."/>
            <person name="Lagonenko A.L."/>
        </authorList>
    </citation>
    <scope>NUCLEOTIDE SEQUENCE [LARGE SCALE GENOMIC DNA]</scope>
</reference>
<dbReference type="Proteomes" id="UP000433183">
    <property type="component" value="Segment"/>
</dbReference>
<protein>
    <submittedName>
        <fullName evidence="1">Uncharacterized protein</fullName>
    </submittedName>
</protein>
<gene>
    <name evidence="1" type="ORF">Hena1_01810</name>
</gene>
<keyword evidence="2" id="KW-1185">Reference proteome</keyword>
<dbReference type="EMBL" id="MN732867">
    <property type="protein sequence ID" value="QGZ16331.1"/>
    <property type="molecule type" value="Genomic_DNA"/>
</dbReference>
<organism evidence="1 2">
    <name type="scientific">Erwinia phage Hena1</name>
    <dbReference type="NCBI Taxonomy" id="2678601"/>
    <lineage>
        <taxon>Viruses</taxon>
        <taxon>Duplodnaviria</taxon>
        <taxon>Heunggongvirae</taxon>
        <taxon>Uroviricota</taxon>
        <taxon>Caudoviricetes</taxon>
        <taxon>Vequintavirinae</taxon>
        <taxon>Henunavirus</taxon>
        <taxon>Henunavirus hena1</taxon>
    </lineage>
</organism>
<evidence type="ECO:0000313" key="2">
    <source>
        <dbReference type="Proteomes" id="UP000433183"/>
    </source>
</evidence>
<evidence type="ECO:0000313" key="1">
    <source>
        <dbReference type="EMBL" id="QGZ16331.1"/>
    </source>
</evidence>
<accession>A0A6B9J5U9</accession>
<sequence length="89" mass="9903">MKKLIIALALLCSTAQGADHTFYNENDEYSSQNTVRAVEARIMRHAELQNDVSIANLKIAAFEVEIAKVKLEKSIAEAGLARLEQEDNK</sequence>